<reference evidence="2" key="1">
    <citation type="journal article" date="2020" name="Stud. Mycol.">
        <title>101 Dothideomycetes genomes: a test case for predicting lifestyles and emergence of pathogens.</title>
        <authorList>
            <person name="Haridas S."/>
            <person name="Albert R."/>
            <person name="Binder M."/>
            <person name="Bloem J."/>
            <person name="Labutti K."/>
            <person name="Salamov A."/>
            <person name="Andreopoulos B."/>
            <person name="Baker S."/>
            <person name="Barry K."/>
            <person name="Bills G."/>
            <person name="Bluhm B."/>
            <person name="Cannon C."/>
            <person name="Castanera R."/>
            <person name="Culley D."/>
            <person name="Daum C."/>
            <person name="Ezra D."/>
            <person name="Gonzalez J."/>
            <person name="Henrissat B."/>
            <person name="Kuo A."/>
            <person name="Liang C."/>
            <person name="Lipzen A."/>
            <person name="Lutzoni F."/>
            <person name="Magnuson J."/>
            <person name="Mondo S."/>
            <person name="Nolan M."/>
            <person name="Ohm R."/>
            <person name="Pangilinan J."/>
            <person name="Park H.-J."/>
            <person name="Ramirez L."/>
            <person name="Alfaro M."/>
            <person name="Sun H."/>
            <person name="Tritt A."/>
            <person name="Yoshinaga Y."/>
            <person name="Zwiers L.-H."/>
            <person name="Turgeon B."/>
            <person name="Goodwin S."/>
            <person name="Spatafora J."/>
            <person name="Crous P."/>
            <person name="Grigoriev I."/>
        </authorList>
    </citation>
    <scope>NUCLEOTIDE SEQUENCE</scope>
    <source>
        <strain evidence="2">CBS 122367</strain>
    </source>
</reference>
<feature type="non-terminal residue" evidence="2">
    <location>
        <position position="320"/>
    </location>
</feature>
<gene>
    <name evidence="2" type="ORF">K458DRAFT_313116</name>
</gene>
<name>A0A6G1INQ9_9PLEO</name>
<protein>
    <submittedName>
        <fullName evidence="2">HET-domain-containing protein</fullName>
    </submittedName>
</protein>
<dbReference type="PANTHER" id="PTHR33112">
    <property type="entry name" value="DOMAIN PROTEIN, PUTATIVE-RELATED"/>
    <property type="match status" value="1"/>
</dbReference>
<evidence type="ECO:0000313" key="3">
    <source>
        <dbReference type="Proteomes" id="UP000799291"/>
    </source>
</evidence>
<feature type="domain" description="Heterokaryon incompatibility" evidence="1">
    <location>
        <begin position="11"/>
        <end position="168"/>
    </location>
</feature>
<accession>A0A6G1INQ9</accession>
<sequence length="320" mass="37296">MSQPLPGDTKYLTLSHCWGNTKFLTLCENNKEAFQESIPIHKLKRTFQDALYVTEKLGFRYIWIDSLCIVQDSPDNADWKIEAAKMCEVYQNSTCNIGVSVAPQGDAGFLNRRNPNEFVPIKVRVPDSWLTVENVKKYSDNHAYLQLYSYWTEMWKGKLFERAWVLQEQLLVRRRNTPIGTKHELADTARRNVHCSLVRGKYFENATKVLEARCGPTATSLVTMPWFNVLEARSDQVYYMWDRVITHFSRRQLSYPSDRLPAIQGIANEFEKKLKDRYMAGLWEGDLVRSLTWASERKYETIPDYSRAPSWSWASLIVPV</sequence>
<dbReference type="PANTHER" id="PTHR33112:SF10">
    <property type="entry name" value="TOL"/>
    <property type="match status" value="1"/>
</dbReference>
<proteinExistence type="predicted"/>
<dbReference type="AlphaFoldDB" id="A0A6G1INQ9"/>
<dbReference type="OrthoDB" id="2958217at2759"/>
<organism evidence="2 3">
    <name type="scientific">Lentithecium fluviatile CBS 122367</name>
    <dbReference type="NCBI Taxonomy" id="1168545"/>
    <lineage>
        <taxon>Eukaryota</taxon>
        <taxon>Fungi</taxon>
        <taxon>Dikarya</taxon>
        <taxon>Ascomycota</taxon>
        <taxon>Pezizomycotina</taxon>
        <taxon>Dothideomycetes</taxon>
        <taxon>Pleosporomycetidae</taxon>
        <taxon>Pleosporales</taxon>
        <taxon>Massarineae</taxon>
        <taxon>Lentitheciaceae</taxon>
        <taxon>Lentithecium</taxon>
    </lineage>
</organism>
<evidence type="ECO:0000259" key="1">
    <source>
        <dbReference type="Pfam" id="PF06985"/>
    </source>
</evidence>
<dbReference type="EMBL" id="MU005600">
    <property type="protein sequence ID" value="KAF2679884.1"/>
    <property type="molecule type" value="Genomic_DNA"/>
</dbReference>
<dbReference type="InterPro" id="IPR010730">
    <property type="entry name" value="HET"/>
</dbReference>
<evidence type="ECO:0000313" key="2">
    <source>
        <dbReference type="EMBL" id="KAF2679884.1"/>
    </source>
</evidence>
<dbReference type="Pfam" id="PF06985">
    <property type="entry name" value="HET"/>
    <property type="match status" value="1"/>
</dbReference>
<dbReference type="Proteomes" id="UP000799291">
    <property type="component" value="Unassembled WGS sequence"/>
</dbReference>
<keyword evidence="3" id="KW-1185">Reference proteome</keyword>